<gene>
    <name evidence="1" type="ORF">GLOINDRAFT_122961</name>
</gene>
<dbReference type="AlphaFoldDB" id="U9URJ2"/>
<dbReference type="EMBL" id="KI276668">
    <property type="protein sequence ID" value="ESA21178.1"/>
    <property type="molecule type" value="Genomic_DNA"/>
</dbReference>
<reference evidence="1" key="1">
    <citation type="submission" date="2013-07" db="EMBL/GenBank/DDBJ databases">
        <title>The genome of an arbuscular mycorrhizal fungus provides insights into the evolution of the oldest plant symbiosis.</title>
        <authorList>
            <consortium name="DOE Joint Genome Institute"/>
            <person name="Tisserant E."/>
            <person name="Malbreil M."/>
            <person name="Kuo A."/>
            <person name="Kohler A."/>
            <person name="Symeonidi A."/>
            <person name="Balestrini R."/>
            <person name="Charron P."/>
            <person name="Duensing N."/>
            <person name="Frei-dit-Frey N."/>
            <person name="Gianinazzi-Pearson V."/>
            <person name="Gilbert B."/>
            <person name="Handa Y."/>
            <person name="Hijri M."/>
            <person name="Kaul R."/>
            <person name="Kawaguchi M."/>
            <person name="Krajinski F."/>
            <person name="Lammers P."/>
            <person name="Lapierre D."/>
            <person name="Masclaux F.G."/>
            <person name="Murat C."/>
            <person name="Morin E."/>
            <person name="Ndikumana S."/>
            <person name="Pagni M."/>
            <person name="Petitpierre D."/>
            <person name="Requena N."/>
            <person name="Rosikiewicz P."/>
            <person name="Riley R."/>
            <person name="Saito K."/>
            <person name="San Clemente H."/>
            <person name="Shapiro H."/>
            <person name="van Tuinen D."/>
            <person name="Becard G."/>
            <person name="Bonfante P."/>
            <person name="Paszkowski U."/>
            <person name="Shachar-Hill Y."/>
            <person name="Young J.P."/>
            <person name="Sanders I.R."/>
            <person name="Henrissat B."/>
            <person name="Rensing S.A."/>
            <person name="Grigoriev I.V."/>
            <person name="Corradi N."/>
            <person name="Roux C."/>
            <person name="Martin F."/>
        </authorList>
    </citation>
    <scope>NUCLEOTIDE SEQUENCE</scope>
    <source>
        <strain evidence="1">DAOM 197198</strain>
    </source>
</reference>
<dbReference type="HOGENOM" id="CLU_2961944_0_0_1"/>
<proteinExistence type="predicted"/>
<protein>
    <submittedName>
        <fullName evidence="1">Uncharacterized protein</fullName>
    </submittedName>
</protein>
<accession>U9URJ2</accession>
<sequence>MIKQIFLKKLISNTYQIPNGLNFELQVHLPNYVLKITIFLRAIKWNFNFFDLEISPTCL</sequence>
<evidence type="ECO:0000313" key="1">
    <source>
        <dbReference type="EMBL" id="ESA21178.1"/>
    </source>
</evidence>
<name>U9URJ2_RHIID</name>
<organism evidence="1">
    <name type="scientific">Rhizophagus irregularis (strain DAOM 181602 / DAOM 197198 / MUCL 43194)</name>
    <name type="common">Arbuscular mycorrhizal fungus</name>
    <name type="synonym">Glomus intraradices</name>
    <dbReference type="NCBI Taxonomy" id="747089"/>
    <lineage>
        <taxon>Eukaryota</taxon>
        <taxon>Fungi</taxon>
        <taxon>Fungi incertae sedis</taxon>
        <taxon>Mucoromycota</taxon>
        <taxon>Glomeromycotina</taxon>
        <taxon>Glomeromycetes</taxon>
        <taxon>Glomerales</taxon>
        <taxon>Glomeraceae</taxon>
        <taxon>Rhizophagus</taxon>
    </lineage>
</organism>